<organism evidence="2">
    <name type="scientific">Oryza sativa subsp. japonica</name>
    <name type="common">Rice</name>
    <dbReference type="NCBI Taxonomy" id="39947"/>
    <lineage>
        <taxon>Eukaryota</taxon>
        <taxon>Viridiplantae</taxon>
        <taxon>Streptophyta</taxon>
        <taxon>Embryophyta</taxon>
        <taxon>Tracheophyta</taxon>
        <taxon>Spermatophyta</taxon>
        <taxon>Magnoliopsida</taxon>
        <taxon>Liliopsida</taxon>
        <taxon>Poales</taxon>
        <taxon>Poaceae</taxon>
        <taxon>BOP clade</taxon>
        <taxon>Oryzoideae</taxon>
        <taxon>Oryzeae</taxon>
        <taxon>Oryzinae</taxon>
        <taxon>Oryza</taxon>
        <taxon>Oryza sativa</taxon>
    </lineage>
</organism>
<proteinExistence type="predicted"/>
<feature type="region of interest" description="Disordered" evidence="1">
    <location>
        <begin position="20"/>
        <end position="83"/>
    </location>
</feature>
<dbReference type="AlphaFoldDB" id="Q10MW0"/>
<reference evidence="2" key="2">
    <citation type="submission" date="2006-06" db="EMBL/GenBank/DDBJ databases">
        <authorList>
            <person name="Buell R."/>
            <person name="Wing R.A."/>
            <person name="McCombie W.A."/>
            <person name="Ouyang S."/>
        </authorList>
    </citation>
    <scope>NUCLEOTIDE SEQUENCE</scope>
</reference>
<sequence length="258" mass="27633">MGSDAGACWRLARTRRAGRWRGWGTSGRQRPWRRGEPWPEASGGGWGTADGGARQELERRREEDGEEQERRKREAAAEEEAVPATAARHFLCAHLLSRRPPASGRALVAYRLPVARRGGRRTVTPGGGQWMAARGSGRWAPDGDARRQAVPRLETLNQGVHHVPDADHLLVPSGGAAIVGMAEQLRGRCGRRHHRGGGDWERHGAVDAVAGMALADGDVPRENDDALAPGEGDRGAAYVGGLYELYATLPPCGEGGGG</sequence>
<dbReference type="EMBL" id="DP000009">
    <property type="protein sequence ID" value="ABF95414.1"/>
    <property type="molecule type" value="Genomic_DNA"/>
</dbReference>
<reference evidence="2" key="1">
    <citation type="journal article" date="2005" name="Genome Res.">
        <title>Sequence, annotation, and analysis of synteny between rice chromosome 3 and diverged grass species.</title>
        <authorList>
            <consortium name="Rice Chromosome 3 Sequencing Consortium"/>
            <person name="Buell C.R."/>
            <person name="Yuan Q."/>
            <person name="Ouyang S."/>
            <person name="Liu J."/>
            <person name="Zhu W."/>
            <person name="Wang A."/>
            <person name="Maiti R."/>
            <person name="Haas B."/>
            <person name="Wortman J."/>
            <person name="Pertea M."/>
            <person name="Jones K.M."/>
            <person name="Kim M."/>
            <person name="Overton L."/>
            <person name="Tsitrin T."/>
            <person name="Fadrosh D."/>
            <person name="Bera J."/>
            <person name="Weaver B."/>
            <person name="Jin S."/>
            <person name="Johri S."/>
            <person name="Reardon M."/>
            <person name="Webb K."/>
            <person name="Hill J."/>
            <person name="Moffat K."/>
            <person name="Tallon L."/>
            <person name="Van Aken S."/>
            <person name="Lewis M."/>
            <person name="Utterback T."/>
            <person name="Feldblyum T."/>
            <person name="Zismann V."/>
            <person name="Iobst S."/>
            <person name="Hsiao J."/>
            <person name="de Vazeille A.R."/>
            <person name="Salzberg S.L."/>
            <person name="White O."/>
            <person name="Fraser C."/>
            <person name="Yu Y."/>
            <person name="Kim H."/>
            <person name="Rambo T."/>
            <person name="Currie J."/>
            <person name="Collura K."/>
            <person name="Kernodle-Thompson S."/>
            <person name="Wei F."/>
            <person name="Kudrna K."/>
            <person name="Ammiraju J.S."/>
            <person name="Luo M."/>
            <person name="Goicoechea J.L."/>
            <person name="Wing R.A."/>
            <person name="Henry D."/>
            <person name="Oates R."/>
            <person name="Palmer M."/>
            <person name="Pries G."/>
            <person name="Saski C."/>
            <person name="Simmons J."/>
            <person name="Soderlund C."/>
            <person name="Nelson W."/>
            <person name="de la Bastide M."/>
            <person name="Spiegel L."/>
            <person name="Nascimento L."/>
            <person name="Huang E."/>
            <person name="Preston R."/>
            <person name="Zutavern T."/>
            <person name="Palmer L."/>
            <person name="O'Shaughnessy A."/>
            <person name="Dike S."/>
            <person name="McCombie W.R."/>
            <person name="Minx P."/>
            <person name="Cordum H."/>
            <person name="Wilson R."/>
            <person name="Jin W."/>
            <person name="Lee H.R."/>
            <person name="Jiang J."/>
            <person name="Jackson S."/>
        </authorList>
    </citation>
    <scope>NUCLEOTIDE SEQUENCE [LARGE SCALE GENOMIC DNA]</scope>
</reference>
<feature type="compositionally biased region" description="Basic and acidic residues" evidence="1">
    <location>
        <begin position="53"/>
        <end position="76"/>
    </location>
</feature>
<gene>
    <name evidence="2" type="ordered locus">LOC_Os03g18260</name>
</gene>
<feature type="region of interest" description="Disordered" evidence="1">
    <location>
        <begin position="119"/>
        <end position="144"/>
    </location>
</feature>
<protein>
    <submittedName>
        <fullName evidence="2">Uncharacterized protein</fullName>
    </submittedName>
</protein>
<name>Q10MW0_ORYSJ</name>
<evidence type="ECO:0000256" key="1">
    <source>
        <dbReference type="SAM" id="MobiDB-lite"/>
    </source>
</evidence>
<evidence type="ECO:0000313" key="2">
    <source>
        <dbReference type="EMBL" id="ABF95414.1"/>
    </source>
</evidence>
<feature type="compositionally biased region" description="Low complexity" evidence="1">
    <location>
        <begin position="20"/>
        <end position="29"/>
    </location>
</feature>
<accession>Q10MW0</accession>